<proteinExistence type="predicted"/>
<protein>
    <submittedName>
        <fullName evidence="1">Uncharacterized protein</fullName>
    </submittedName>
</protein>
<dbReference type="EMBL" id="BLLF01002244">
    <property type="protein sequence ID" value="GFH23311.1"/>
    <property type="molecule type" value="Genomic_DNA"/>
</dbReference>
<dbReference type="Proteomes" id="UP000485058">
    <property type="component" value="Unassembled WGS sequence"/>
</dbReference>
<sequence length="97" mass="11215">MTTDSYENDYLARLTVKRLAELNKTRAKVESLERRASLLAEHEVERRRQDLLDSLSERYRELGPQLRDMSHHVAELKAYLQSVYDADLLGDGPLQVG</sequence>
<evidence type="ECO:0000313" key="1">
    <source>
        <dbReference type="EMBL" id="GFH23311.1"/>
    </source>
</evidence>
<evidence type="ECO:0000313" key="2">
    <source>
        <dbReference type="Proteomes" id="UP000485058"/>
    </source>
</evidence>
<dbReference type="AlphaFoldDB" id="A0A699ZMB5"/>
<gene>
    <name evidence="1" type="ORF">HaLaN_20907</name>
</gene>
<comment type="caution">
    <text evidence="1">The sequence shown here is derived from an EMBL/GenBank/DDBJ whole genome shotgun (WGS) entry which is preliminary data.</text>
</comment>
<accession>A0A699ZMB5</accession>
<keyword evidence="2" id="KW-1185">Reference proteome</keyword>
<name>A0A699ZMB5_HAELA</name>
<reference evidence="1 2" key="1">
    <citation type="submission" date="2020-02" db="EMBL/GenBank/DDBJ databases">
        <title>Draft genome sequence of Haematococcus lacustris strain NIES-144.</title>
        <authorList>
            <person name="Morimoto D."/>
            <person name="Nakagawa S."/>
            <person name="Yoshida T."/>
            <person name="Sawayama S."/>
        </authorList>
    </citation>
    <scope>NUCLEOTIDE SEQUENCE [LARGE SCALE GENOMIC DNA]</scope>
    <source>
        <strain evidence="1 2">NIES-144</strain>
    </source>
</reference>
<organism evidence="1 2">
    <name type="scientific">Haematococcus lacustris</name>
    <name type="common">Green alga</name>
    <name type="synonym">Haematococcus pluvialis</name>
    <dbReference type="NCBI Taxonomy" id="44745"/>
    <lineage>
        <taxon>Eukaryota</taxon>
        <taxon>Viridiplantae</taxon>
        <taxon>Chlorophyta</taxon>
        <taxon>core chlorophytes</taxon>
        <taxon>Chlorophyceae</taxon>
        <taxon>CS clade</taxon>
        <taxon>Chlamydomonadales</taxon>
        <taxon>Haematococcaceae</taxon>
        <taxon>Haematococcus</taxon>
    </lineage>
</organism>